<dbReference type="NCBIfam" id="TIGR03594">
    <property type="entry name" value="GTPase_EngA"/>
    <property type="match status" value="1"/>
</dbReference>
<evidence type="ECO:0000256" key="5">
    <source>
        <dbReference type="ARBA" id="ARBA00022741"/>
    </source>
</evidence>
<keyword evidence="6 8" id="KW-0342">GTP-binding</keyword>
<evidence type="ECO:0000259" key="11">
    <source>
        <dbReference type="PROSITE" id="PS51712"/>
    </source>
</evidence>
<sequence length="496" mass="56355">MTKIGNRMAKAGKKEIAESEEVVPVKAPRKGPGEKIPIVSIVGRQNVGKSTLFNSLLKKKLAITEDYPGVTRDVLSARIYQEEKDLDFYLCDTPGLDIENPDSLSQTILEAAYRQLNESDVIIFLLDKNLITAADHTLLNYLRKEYGPADKPIIYCVNKADKELDEFDLEEYYRMGLAEVLPISAIGRKNLGLLLEKIKFFLSNKPGKVWIEKITASKKKDLQPLPLAEEDYEFRLAIIGKPNSGKSSLLNAICGYERAVVSDVAGTTRDSVDTLLEFGDRRLLLTDTAGIRRHSKTAEALEFYSYQRTLKAIESSDLVIHLLDAKKGFGDFDKKITSLLQEKGKPFLIAVNKWDSIEDKTDKTFREYKEKLYSRFPLLNEVPIITISATERLRVQKLIDLSFDLASRSHRKVSTSELNKNLKNWMSQAGRSFSAHQPPKMLYCTQVSTSPFHLILFVNHVEYFKSNLVSFLKKKLTEAYDLQGIPVRLEFRSDRK</sequence>
<feature type="binding site" evidence="8">
    <location>
        <begin position="287"/>
        <end position="291"/>
    </location>
    <ligand>
        <name>GTP</name>
        <dbReference type="ChEBI" id="CHEBI:37565"/>
        <label>2</label>
    </ligand>
</feature>
<feature type="binding site" evidence="8">
    <location>
        <begin position="158"/>
        <end position="161"/>
    </location>
    <ligand>
        <name>GTP</name>
        <dbReference type="ChEBI" id="CHEBI:37565"/>
        <label>1</label>
    </ligand>
</feature>
<dbReference type="CDD" id="cd01894">
    <property type="entry name" value="EngA1"/>
    <property type="match status" value="1"/>
</dbReference>
<comment type="caution">
    <text evidence="12">The sequence shown here is derived from an EMBL/GenBank/DDBJ whole genome shotgun (WGS) entry which is preliminary data.</text>
</comment>
<keyword evidence="4 10" id="KW-0677">Repeat</keyword>
<keyword evidence="13" id="KW-1185">Reference proteome</keyword>
<dbReference type="GO" id="GO:0005525">
    <property type="term" value="F:GTP binding"/>
    <property type="evidence" value="ECO:0007669"/>
    <property type="project" value="UniProtKB-UniRule"/>
</dbReference>
<feature type="domain" description="EngA-type G" evidence="11">
    <location>
        <begin position="234"/>
        <end position="410"/>
    </location>
</feature>
<dbReference type="EMBL" id="AHMT02000027">
    <property type="protein sequence ID" value="EQA62791.1"/>
    <property type="molecule type" value="Genomic_DNA"/>
</dbReference>
<comment type="similarity">
    <text evidence="1 8 9 10">Belongs to the TRAFAC class TrmE-Era-EngA-EngB-Septin-like GTPase superfamily. EngA (Der) GTPase family.</text>
</comment>
<comment type="subunit">
    <text evidence="8">Associates with the 50S ribosomal subunit.</text>
</comment>
<feature type="binding site" evidence="8">
    <location>
        <begin position="92"/>
        <end position="96"/>
    </location>
    <ligand>
        <name>GTP</name>
        <dbReference type="ChEBI" id="CHEBI:37565"/>
        <label>1</label>
    </ligand>
</feature>
<gene>
    <name evidence="12" type="primary">engA</name>
    <name evidence="8" type="synonym">der</name>
    <name evidence="12" type="ORF">LEP1GSC062_1206</name>
</gene>
<evidence type="ECO:0000256" key="1">
    <source>
        <dbReference type="ARBA" id="ARBA00008279"/>
    </source>
</evidence>
<reference evidence="12" key="1">
    <citation type="submission" date="2013-05" db="EMBL/GenBank/DDBJ databases">
        <authorList>
            <person name="Harkins D.M."/>
            <person name="Durkin A.S."/>
            <person name="Brinkac L.M."/>
            <person name="Haft D.H."/>
            <person name="Selengut J.D."/>
            <person name="Sanka R."/>
            <person name="DePew J."/>
            <person name="Purushe J."/>
            <person name="Hartskeerl R.A."/>
            <person name="Ahmed A."/>
            <person name="van der Linden H."/>
            <person name="Goris M.G.A."/>
            <person name="Vinetz J.M."/>
            <person name="Sutton G.G."/>
            <person name="Nierman W.C."/>
            <person name="Fouts D.E."/>
        </authorList>
    </citation>
    <scope>NUCLEOTIDE SEQUENCE [LARGE SCALE GENOMIC DNA]</scope>
    <source>
        <strain evidence="12">L 60</strain>
    </source>
</reference>
<dbReference type="NCBIfam" id="TIGR00231">
    <property type="entry name" value="small_GTP"/>
    <property type="match status" value="2"/>
</dbReference>
<dbReference type="PIRSF" id="PIRSF006485">
    <property type="entry name" value="GTP-binding_EngA"/>
    <property type="match status" value="1"/>
</dbReference>
<dbReference type="InterPro" id="IPR005225">
    <property type="entry name" value="Small_GTP-bd"/>
</dbReference>
<dbReference type="HAMAP" id="MF_00195">
    <property type="entry name" value="GTPase_Der"/>
    <property type="match status" value="1"/>
</dbReference>
<dbReference type="Pfam" id="PF14714">
    <property type="entry name" value="KH_dom-like"/>
    <property type="match status" value="1"/>
</dbReference>
<proteinExistence type="inferred from homology"/>
<dbReference type="InterPro" id="IPR031166">
    <property type="entry name" value="G_ENGA"/>
</dbReference>
<keyword evidence="3 8" id="KW-0690">Ribosome biogenesis</keyword>
<evidence type="ECO:0000313" key="13">
    <source>
        <dbReference type="Proteomes" id="UP000018747"/>
    </source>
</evidence>
<dbReference type="InterPro" id="IPR016484">
    <property type="entry name" value="GTPase_Der"/>
</dbReference>
<evidence type="ECO:0000256" key="6">
    <source>
        <dbReference type="ARBA" id="ARBA00023134"/>
    </source>
</evidence>
<evidence type="ECO:0000256" key="4">
    <source>
        <dbReference type="ARBA" id="ARBA00022737"/>
    </source>
</evidence>
<comment type="function">
    <text evidence="8 10">GTPase that plays an essential role in the late steps of ribosome biogenesis.</text>
</comment>
<dbReference type="Gene3D" id="3.30.300.20">
    <property type="match status" value="1"/>
</dbReference>
<evidence type="ECO:0000256" key="10">
    <source>
        <dbReference type="RuleBase" id="RU004481"/>
    </source>
</evidence>
<evidence type="ECO:0000256" key="2">
    <source>
        <dbReference type="ARBA" id="ARBA00020953"/>
    </source>
</evidence>
<dbReference type="PRINTS" id="PR00326">
    <property type="entry name" value="GTP1OBG"/>
</dbReference>
<dbReference type="FunFam" id="3.40.50.300:FF:000040">
    <property type="entry name" value="GTPase Der"/>
    <property type="match status" value="1"/>
</dbReference>
<feature type="binding site" evidence="8">
    <location>
        <begin position="352"/>
        <end position="355"/>
    </location>
    <ligand>
        <name>GTP</name>
        <dbReference type="ChEBI" id="CHEBI:37565"/>
        <label>2</label>
    </ligand>
</feature>
<dbReference type="GO" id="GO:0042254">
    <property type="term" value="P:ribosome biogenesis"/>
    <property type="evidence" value="ECO:0007669"/>
    <property type="project" value="UniProtKB-KW"/>
</dbReference>
<dbReference type="PROSITE" id="PS51712">
    <property type="entry name" value="G_ENGA"/>
    <property type="match status" value="1"/>
</dbReference>
<evidence type="ECO:0000313" key="12">
    <source>
        <dbReference type="EMBL" id="EQA62791.1"/>
    </source>
</evidence>
<dbReference type="GO" id="GO:0043022">
    <property type="term" value="F:ribosome binding"/>
    <property type="evidence" value="ECO:0007669"/>
    <property type="project" value="TreeGrafter"/>
</dbReference>
<dbReference type="PANTHER" id="PTHR43834">
    <property type="entry name" value="GTPASE DER"/>
    <property type="match status" value="1"/>
</dbReference>
<dbReference type="Gene3D" id="3.40.50.300">
    <property type="entry name" value="P-loop containing nucleotide triphosphate hydrolases"/>
    <property type="match status" value="2"/>
</dbReference>
<accession>V6HZ54</accession>
<dbReference type="InterPro" id="IPR027417">
    <property type="entry name" value="P-loop_NTPase"/>
</dbReference>
<dbReference type="PANTHER" id="PTHR43834:SF6">
    <property type="entry name" value="GTPASE DER"/>
    <property type="match status" value="1"/>
</dbReference>
<protein>
    <recommendedName>
        <fullName evidence="2 8">GTPase Der</fullName>
    </recommendedName>
    <alternativeName>
        <fullName evidence="7 8">GTP-binding protein EngA</fullName>
    </alternativeName>
</protein>
<dbReference type="InterPro" id="IPR006073">
    <property type="entry name" value="GTP-bd"/>
</dbReference>
<dbReference type="AlphaFoldDB" id="V6HZ54"/>
<name>V6HZ54_9LEPT</name>
<dbReference type="InterPro" id="IPR032859">
    <property type="entry name" value="KH_dom-like"/>
</dbReference>
<dbReference type="CDD" id="cd01895">
    <property type="entry name" value="EngA2"/>
    <property type="match status" value="1"/>
</dbReference>
<evidence type="ECO:0000256" key="9">
    <source>
        <dbReference type="PROSITE-ProRule" id="PRU01049"/>
    </source>
</evidence>
<dbReference type="InterPro" id="IPR015946">
    <property type="entry name" value="KH_dom-like_a/b"/>
</dbReference>
<dbReference type="Pfam" id="PF01926">
    <property type="entry name" value="MMR_HSR1"/>
    <property type="match status" value="2"/>
</dbReference>
<evidence type="ECO:0000256" key="8">
    <source>
        <dbReference type="HAMAP-Rule" id="MF_00195"/>
    </source>
</evidence>
<feature type="binding site" evidence="8">
    <location>
        <begin position="43"/>
        <end position="50"/>
    </location>
    <ligand>
        <name>GTP</name>
        <dbReference type="ChEBI" id="CHEBI:37565"/>
        <label>1</label>
    </ligand>
</feature>
<evidence type="ECO:0000256" key="7">
    <source>
        <dbReference type="ARBA" id="ARBA00032345"/>
    </source>
</evidence>
<evidence type="ECO:0000256" key="3">
    <source>
        <dbReference type="ARBA" id="ARBA00022517"/>
    </source>
</evidence>
<dbReference type="Proteomes" id="UP000018747">
    <property type="component" value="Unassembled WGS sequence"/>
</dbReference>
<dbReference type="STRING" id="100053.GCA_002009845_03276"/>
<keyword evidence="5 8" id="KW-0547">Nucleotide-binding</keyword>
<organism evidence="12 13">
    <name type="scientific">Leptospira alexanderi serovar Manhao 3 str. L 60</name>
    <dbReference type="NCBI Taxonomy" id="1049759"/>
    <lineage>
        <taxon>Bacteria</taxon>
        <taxon>Pseudomonadati</taxon>
        <taxon>Spirochaetota</taxon>
        <taxon>Spirochaetia</taxon>
        <taxon>Leptospirales</taxon>
        <taxon>Leptospiraceae</taxon>
        <taxon>Leptospira</taxon>
    </lineage>
</organism>
<dbReference type="SUPFAM" id="SSF52540">
    <property type="entry name" value="P-loop containing nucleoside triphosphate hydrolases"/>
    <property type="match status" value="2"/>
</dbReference>
<feature type="binding site" evidence="8">
    <location>
        <begin position="240"/>
        <end position="247"/>
    </location>
    <ligand>
        <name>GTP</name>
        <dbReference type="ChEBI" id="CHEBI:37565"/>
        <label>2</label>
    </ligand>
</feature>